<dbReference type="EMBL" id="OX596101">
    <property type="protein sequence ID" value="CAI9697793.1"/>
    <property type="molecule type" value="Genomic_DNA"/>
</dbReference>
<protein>
    <submittedName>
        <fullName evidence="1">Uncharacterized protein</fullName>
    </submittedName>
</protein>
<evidence type="ECO:0000313" key="1">
    <source>
        <dbReference type="EMBL" id="CAI9697793.1"/>
    </source>
</evidence>
<organism evidence="1 2">
    <name type="scientific">Rangifer tarandus platyrhynchus</name>
    <name type="common">Svalbard reindeer</name>
    <dbReference type="NCBI Taxonomy" id="3082113"/>
    <lineage>
        <taxon>Eukaryota</taxon>
        <taxon>Metazoa</taxon>
        <taxon>Chordata</taxon>
        <taxon>Craniata</taxon>
        <taxon>Vertebrata</taxon>
        <taxon>Euteleostomi</taxon>
        <taxon>Mammalia</taxon>
        <taxon>Eutheria</taxon>
        <taxon>Laurasiatheria</taxon>
        <taxon>Artiodactyla</taxon>
        <taxon>Ruminantia</taxon>
        <taxon>Pecora</taxon>
        <taxon>Cervidae</taxon>
        <taxon>Odocoileinae</taxon>
        <taxon>Rangifer</taxon>
    </lineage>
</organism>
<name>A0ACB0EAW6_RANTA</name>
<sequence length="208" mass="23345">MVSIIWVGEQVVQRVGQERSVQKAWMSEVRTAKPDPSSRKAQPSDMCGPLSRDLLPLPEHDGMYPDEGLYICGADLFQHQKEEIRDKLCRRAEGQPSFLTNSSVHTGERTLTCSGDGKPFPGSTGLLQQLGPHGVGQPYGDTECQEAFGREQSGYRCARCGKAFSRKQMLGEHQNIHTGIQLYEHSKCGKCFRKYQRIHNGESPYECR</sequence>
<dbReference type="Proteomes" id="UP001162501">
    <property type="component" value="Chromosome 17"/>
</dbReference>
<proteinExistence type="predicted"/>
<accession>A0ACB0EAW6</accession>
<evidence type="ECO:0000313" key="2">
    <source>
        <dbReference type="Proteomes" id="UP001162501"/>
    </source>
</evidence>
<gene>
    <name evidence="1" type="ORF">MRATA1EN3_LOCUS9006</name>
</gene>
<reference evidence="1" key="1">
    <citation type="submission" date="2023-05" db="EMBL/GenBank/DDBJ databases">
        <authorList>
            <consortium name="ELIXIR-Norway"/>
        </authorList>
    </citation>
    <scope>NUCLEOTIDE SEQUENCE</scope>
</reference>